<organism evidence="3 4">
    <name type="scientific">Pseudomonas putida</name>
    <name type="common">Arthrobacter siderocapsulatus</name>
    <dbReference type="NCBI Taxonomy" id="303"/>
    <lineage>
        <taxon>Bacteria</taxon>
        <taxon>Pseudomonadati</taxon>
        <taxon>Pseudomonadota</taxon>
        <taxon>Gammaproteobacteria</taxon>
        <taxon>Pseudomonadales</taxon>
        <taxon>Pseudomonadaceae</taxon>
        <taxon>Pseudomonas</taxon>
    </lineage>
</organism>
<evidence type="ECO:0000256" key="1">
    <source>
        <dbReference type="SAM" id="MobiDB-lite"/>
    </source>
</evidence>
<evidence type="ECO:0000313" key="3">
    <source>
        <dbReference type="EMBL" id="AWY39578.1"/>
    </source>
</evidence>
<sequence length="308" mass="34296">MRSRAWPRAPQPGPAQWVESTVVRHCFPSHIIQRRGVKMLSLNALARQTRLICGVLMLSTQVFASDKLLLVERDDLMRGPANEILIGQQIWEMHKTASSLTTLVQLDQQTPVVRHDIGERTLIVLQGTVLFHFADREVTATAGDYVAIPPGQAYQMTPQNQEKVLLLGFDVPTIDMTKATAADFSTNSSGPTPVVKKQQSVMTSPPGWNDPSDRGWTLIKTPEKRVNLVEMFSELKNHSHPDADHSLILLSGSARVVTPTEDRILKTGDYVSIPQNVPHKYYVEGQQSALFISFDAPAYDSAKTIYLE</sequence>
<protein>
    <submittedName>
        <fullName evidence="3">Cupin domain-containing protein</fullName>
    </submittedName>
</protein>
<evidence type="ECO:0000313" key="4">
    <source>
        <dbReference type="Proteomes" id="UP000250299"/>
    </source>
</evidence>
<proteinExistence type="predicted"/>
<dbReference type="InterPro" id="IPR052538">
    <property type="entry name" value="Flavonoid_dioxygenase-like"/>
</dbReference>
<feature type="domain" description="Cupin type-2" evidence="2">
    <location>
        <begin position="236"/>
        <end position="293"/>
    </location>
</feature>
<dbReference type="OrthoDB" id="1423961at2"/>
<dbReference type="Proteomes" id="UP000250299">
    <property type="component" value="Chromosome"/>
</dbReference>
<dbReference type="SUPFAM" id="SSF51182">
    <property type="entry name" value="RmlC-like cupins"/>
    <property type="match status" value="1"/>
</dbReference>
<dbReference type="Gene3D" id="2.60.120.10">
    <property type="entry name" value="Jelly Rolls"/>
    <property type="match status" value="2"/>
</dbReference>
<dbReference type="PANTHER" id="PTHR43346">
    <property type="entry name" value="LIGAND BINDING DOMAIN PROTEIN, PUTATIVE (AFU_ORTHOLOGUE AFUA_6G14370)-RELATED"/>
    <property type="match status" value="1"/>
</dbReference>
<gene>
    <name evidence="3" type="ORF">DKY63_06535</name>
</gene>
<dbReference type="PANTHER" id="PTHR43346:SF1">
    <property type="entry name" value="QUERCETIN 2,3-DIOXYGENASE-RELATED"/>
    <property type="match status" value="1"/>
</dbReference>
<dbReference type="Pfam" id="PF07883">
    <property type="entry name" value="Cupin_2"/>
    <property type="match status" value="1"/>
</dbReference>
<name>A0A2Z4RGX9_PSEPU</name>
<dbReference type="InterPro" id="IPR014710">
    <property type="entry name" value="RmlC-like_jellyroll"/>
</dbReference>
<dbReference type="InterPro" id="IPR013096">
    <property type="entry name" value="Cupin_2"/>
</dbReference>
<reference evidence="3 4" key="1">
    <citation type="submission" date="2018-05" db="EMBL/GenBank/DDBJ databases">
        <title>Whole genome sequence of Pseudomonas putida JBC17.</title>
        <authorList>
            <person name="Lee Y.H."/>
            <person name="David K."/>
        </authorList>
    </citation>
    <scope>NUCLEOTIDE SEQUENCE [LARGE SCALE GENOMIC DNA]</scope>
    <source>
        <strain evidence="3 4">JBC17</strain>
    </source>
</reference>
<dbReference type="AlphaFoldDB" id="A0A2Z4RGX9"/>
<dbReference type="InterPro" id="IPR011051">
    <property type="entry name" value="RmlC_Cupin_sf"/>
</dbReference>
<accession>A0A2Z4RGX9</accession>
<feature type="region of interest" description="Disordered" evidence="1">
    <location>
        <begin position="184"/>
        <end position="215"/>
    </location>
</feature>
<evidence type="ECO:0000259" key="2">
    <source>
        <dbReference type="Pfam" id="PF07883"/>
    </source>
</evidence>
<dbReference type="CDD" id="cd02208">
    <property type="entry name" value="cupin_RmlC-like"/>
    <property type="match status" value="1"/>
</dbReference>
<feature type="compositionally biased region" description="Polar residues" evidence="1">
    <location>
        <begin position="184"/>
        <end position="203"/>
    </location>
</feature>
<dbReference type="EMBL" id="CP029693">
    <property type="protein sequence ID" value="AWY39578.1"/>
    <property type="molecule type" value="Genomic_DNA"/>
</dbReference>